<evidence type="ECO:0000313" key="11">
    <source>
        <dbReference type="Proteomes" id="UP000094065"/>
    </source>
</evidence>
<evidence type="ECO:0000259" key="9">
    <source>
        <dbReference type="Pfam" id="PF21269"/>
    </source>
</evidence>
<evidence type="ECO:0000256" key="5">
    <source>
        <dbReference type="ARBA" id="ARBA00022679"/>
    </source>
</evidence>
<gene>
    <name evidence="10" type="ORF">L202_04566</name>
</gene>
<dbReference type="GO" id="GO:0006006">
    <property type="term" value="P:glucose metabolic process"/>
    <property type="evidence" value="ECO:0007669"/>
    <property type="project" value="UniProtKB-KW"/>
</dbReference>
<comment type="subunit">
    <text evidence="2">Homodimer.</text>
</comment>
<dbReference type="Gene3D" id="3.40.50.2000">
    <property type="entry name" value="Glycogen Phosphorylase B"/>
    <property type="match status" value="2"/>
</dbReference>
<evidence type="ECO:0000256" key="2">
    <source>
        <dbReference type="ARBA" id="ARBA00011738"/>
    </source>
</evidence>
<dbReference type="InterPro" id="IPR001296">
    <property type="entry name" value="Glyco_trans_1"/>
</dbReference>
<dbReference type="GO" id="GO:0016757">
    <property type="term" value="F:glycosyltransferase activity"/>
    <property type="evidence" value="ECO:0007669"/>
    <property type="project" value="UniProtKB-KW"/>
</dbReference>
<comment type="similarity">
    <text evidence="1">Belongs to the glycosyltransferase group 1 family. Glycosyltransferase 4 subfamily.</text>
</comment>
<reference evidence="10 11" key="1">
    <citation type="submission" date="2016-06" db="EMBL/GenBank/DDBJ databases">
        <title>Evolution of pathogenesis and genome organization in the Tremellales.</title>
        <authorList>
            <person name="Cuomo C."/>
            <person name="Litvintseva A."/>
            <person name="Heitman J."/>
            <person name="Chen Y."/>
            <person name="Sun S."/>
            <person name="Springer D."/>
            <person name="Dromer F."/>
            <person name="Young S."/>
            <person name="Zeng Q."/>
            <person name="Chapman S."/>
            <person name="Gujja S."/>
            <person name="Saif S."/>
            <person name="Birren B."/>
        </authorList>
    </citation>
    <scope>NUCLEOTIDE SEQUENCE [LARGE SCALE GENOMIC DNA]</scope>
    <source>
        <strain evidence="10 11">CBS 6039</strain>
    </source>
</reference>
<proteinExistence type="inferred from homology"/>
<dbReference type="PANTHER" id="PTHR47779">
    <property type="entry name" value="SYNTHASE (CCG-9), PUTATIVE (AFU_ORTHOLOGUE AFUA_3G12100)-RELATED"/>
    <property type="match status" value="1"/>
</dbReference>
<feature type="domain" description="Trehalose synthase N-terminal" evidence="9">
    <location>
        <begin position="238"/>
        <end position="395"/>
    </location>
</feature>
<dbReference type="GeneID" id="30155875"/>
<keyword evidence="3" id="KW-0313">Glucose metabolism</keyword>
<feature type="domain" description="Glycosyl transferase family 1" evidence="8">
    <location>
        <begin position="451"/>
        <end position="616"/>
    </location>
</feature>
<comment type="caution">
    <text evidence="10">The sequence shown here is derived from an EMBL/GenBank/DDBJ whole genome shotgun (WGS) entry which is preliminary data.</text>
</comment>
<evidence type="ECO:0000256" key="4">
    <source>
        <dbReference type="ARBA" id="ARBA00022676"/>
    </source>
</evidence>
<dbReference type="Pfam" id="PF21269">
    <property type="entry name" value="TreT_GT1"/>
    <property type="match status" value="1"/>
</dbReference>
<keyword evidence="11" id="KW-1185">Reference proteome</keyword>
<dbReference type="STRING" id="1295533.A0A1E3HPL1"/>
<evidence type="ECO:0000256" key="7">
    <source>
        <dbReference type="SAM" id="MobiDB-lite"/>
    </source>
</evidence>
<feature type="region of interest" description="Disordered" evidence="7">
    <location>
        <begin position="621"/>
        <end position="648"/>
    </location>
</feature>
<dbReference type="AlphaFoldDB" id="A0A1E3HPL1"/>
<accession>A0A1E3HPL1</accession>
<dbReference type="Pfam" id="PF00534">
    <property type="entry name" value="Glycos_transf_1"/>
    <property type="match status" value="1"/>
</dbReference>
<evidence type="ECO:0000256" key="3">
    <source>
        <dbReference type="ARBA" id="ARBA00022526"/>
    </source>
</evidence>
<dbReference type="InterPro" id="IPR049438">
    <property type="entry name" value="TreT_GT1"/>
</dbReference>
<keyword evidence="5" id="KW-0808">Transferase</keyword>
<keyword evidence="4" id="KW-0328">Glycosyltransferase</keyword>
<evidence type="ECO:0000256" key="1">
    <source>
        <dbReference type="ARBA" id="ARBA00009481"/>
    </source>
</evidence>
<keyword evidence="6" id="KW-0119">Carbohydrate metabolism</keyword>
<dbReference type="SUPFAM" id="SSF53756">
    <property type="entry name" value="UDP-Glycosyltransferase/glycogen phosphorylase"/>
    <property type="match status" value="1"/>
</dbReference>
<dbReference type="RefSeq" id="XP_018992617.1">
    <property type="nucleotide sequence ID" value="XM_019138674.1"/>
</dbReference>
<dbReference type="OrthoDB" id="937291at2759"/>
<sequence>MPPNPPRRRLSALSTRTPTHIQDAFIGVGLRLGPQPPYDPATQEDPGRDLEHSAVIHDGTGVIESETFHTVFYTEGKDEAGLAEETKRTMREMLGVLRAVQTQRKINIRMIALAEPVPSELRSKKGVEFYPTLWLHLDAIPLLSNPSTSIFTKLPAPSTVASATAAISAGVKLLHPATHSATTAGVDPTDHHVQVDADGQIKLCSIVQYQESSSEPLWKRFLALSSHLTTHNTSIAFFSATPQGGGVALMRHALIRLWRMVGLDVKWFVPEGHPTVFDITKTKFHNVLQGVSPEGVEINGEDKKWFELWTEQNYESFWSSGALDASVIVIDDPQLTALIPIIRKYRPDAKIIFRSHIQIQSNLTDDPSTVQARTWDYLYNFVKDVDLFLAHPVKFFVPKNVLSNLPVLYMAPSTDPLDGLNKPFGRASVRYYRQYFNGLSEAQCGVKIDWDRGYVCQIARFDPSKGIDVLLQAYLEFRQKLDQSPNPPLDGGPQLIIMGHGSIDDPDGTWIYEKLHDTLNTPEYELVHGDVAIVRAPPSDALLGCILQGAWVATQLSTREGFEVKVTEAINKGVPIIASDAGGIPLQVKPNKNGWIVPSGSSAPVADTLFKIYTGELRVHRDISASPPDDHGKGGNRGQDGKSDPNSIAQAWVGNFDEAAKKVHDDDGATSEDFWTVGNAVRWMLLFDRLLGLPLPEPKGEGEGEGREVLEKMGVGKGLVKKGEEGGNVWKMVMGDDMVEGEGELI</sequence>
<dbReference type="Proteomes" id="UP000094065">
    <property type="component" value="Unassembled WGS sequence"/>
</dbReference>
<evidence type="ECO:0000313" key="10">
    <source>
        <dbReference type="EMBL" id="ODN77381.1"/>
    </source>
</evidence>
<dbReference type="EMBL" id="AWGJ01000007">
    <property type="protein sequence ID" value="ODN77381.1"/>
    <property type="molecule type" value="Genomic_DNA"/>
</dbReference>
<protein>
    <submittedName>
        <fullName evidence="10">Uncharacterized protein</fullName>
    </submittedName>
</protein>
<feature type="compositionally biased region" description="Basic and acidic residues" evidence="7">
    <location>
        <begin position="621"/>
        <end position="643"/>
    </location>
</feature>
<dbReference type="PANTHER" id="PTHR47779:SF1">
    <property type="entry name" value="SYNTHASE (CCG-9), PUTATIVE (AFU_ORTHOLOGUE AFUA_3G12100)-RELATED"/>
    <property type="match status" value="1"/>
</dbReference>
<dbReference type="InterPro" id="IPR052078">
    <property type="entry name" value="Trehalose_Metab_GTase"/>
</dbReference>
<organism evidence="10 11">
    <name type="scientific">Cryptococcus amylolentus CBS 6039</name>
    <dbReference type="NCBI Taxonomy" id="1295533"/>
    <lineage>
        <taxon>Eukaryota</taxon>
        <taxon>Fungi</taxon>
        <taxon>Dikarya</taxon>
        <taxon>Basidiomycota</taxon>
        <taxon>Agaricomycotina</taxon>
        <taxon>Tremellomycetes</taxon>
        <taxon>Tremellales</taxon>
        <taxon>Cryptococcaceae</taxon>
        <taxon>Cryptococcus</taxon>
    </lineage>
</organism>
<evidence type="ECO:0000256" key="6">
    <source>
        <dbReference type="ARBA" id="ARBA00023277"/>
    </source>
</evidence>
<name>A0A1E3HPL1_9TREE</name>
<evidence type="ECO:0000259" key="8">
    <source>
        <dbReference type="Pfam" id="PF00534"/>
    </source>
</evidence>